<dbReference type="Pfam" id="PF00535">
    <property type="entry name" value="Glycos_transf_2"/>
    <property type="match status" value="1"/>
</dbReference>
<sequence>MTDDAGQRPPRLAVVVVTHQSSAVIRGLFESLPEGLRGTAWQLVVVDNASTDSTVALARELVPGARIVQMGRNAGYAAAFNAGVAAADRFDAAMVVNPDVRLGPGSARAMYRELGRAYGATRVGIAAPRIWDGDGNLAYSLRREPTVARALGEAVLGHCAGRRPALGQTVFDDLAYRQITAVDWATGANLLISAECLAATGPWDESFFLYSEETDFALRARDRGFSTVIVPDAGVTHLGGQSSGEEVGNAELSPRLWSILTLSKVRLYRKRHPWPAAAAYWTAVFLAESVSAALGRPHGRRAMAALLRPSKVELG</sequence>
<comment type="similarity">
    <text evidence="1">Belongs to the glycosyltransferase 2 family.</text>
</comment>
<evidence type="ECO:0000259" key="4">
    <source>
        <dbReference type="Pfam" id="PF00535"/>
    </source>
</evidence>
<evidence type="ECO:0000256" key="1">
    <source>
        <dbReference type="ARBA" id="ARBA00006739"/>
    </source>
</evidence>
<dbReference type="PANTHER" id="PTHR43179:SF12">
    <property type="entry name" value="GALACTOFURANOSYLTRANSFERASE GLFT2"/>
    <property type="match status" value="1"/>
</dbReference>
<dbReference type="InterPro" id="IPR029044">
    <property type="entry name" value="Nucleotide-diphossugar_trans"/>
</dbReference>
<reference evidence="5" key="1">
    <citation type="journal article" date="2013" name="Proc. Natl. Acad. Sci. U.S.A.">
        <title>Mapping gene clusters within arrayed metagenomic libraries to expand the structural diversity of biomedically relevant natural products.</title>
        <authorList>
            <person name="Owen J.G."/>
            <person name="Reddy B.V."/>
            <person name="Ternei M.A."/>
            <person name="Charlop-Powers Z."/>
            <person name="Calle P.Y."/>
            <person name="Kim J.H."/>
            <person name="Brady S.F."/>
        </authorList>
    </citation>
    <scope>NUCLEOTIDE SEQUENCE</scope>
</reference>
<keyword evidence="2" id="KW-0328">Glycosyltransferase</keyword>
<name>S5UCN2_9BACT</name>
<dbReference type="InterPro" id="IPR001173">
    <property type="entry name" value="Glyco_trans_2-like"/>
</dbReference>
<dbReference type="PANTHER" id="PTHR43179">
    <property type="entry name" value="RHAMNOSYLTRANSFERASE WBBL"/>
    <property type="match status" value="1"/>
</dbReference>
<dbReference type="Gene3D" id="3.90.550.10">
    <property type="entry name" value="Spore Coat Polysaccharide Biosynthesis Protein SpsA, Chain A"/>
    <property type="match status" value="1"/>
</dbReference>
<keyword evidence="3 5" id="KW-0808">Transferase</keyword>
<organism evidence="5">
    <name type="scientific">uncultured bacterium esnapd14</name>
    <dbReference type="NCBI Taxonomy" id="1366594"/>
    <lineage>
        <taxon>Bacteria</taxon>
        <taxon>environmental samples</taxon>
    </lineage>
</organism>
<dbReference type="EMBL" id="KF264553">
    <property type="protein sequence ID" value="AGS49677.1"/>
    <property type="molecule type" value="Genomic_DNA"/>
</dbReference>
<feature type="domain" description="Glycosyltransferase 2-like" evidence="4">
    <location>
        <begin position="14"/>
        <end position="112"/>
    </location>
</feature>
<dbReference type="GO" id="GO:0016757">
    <property type="term" value="F:glycosyltransferase activity"/>
    <property type="evidence" value="ECO:0007669"/>
    <property type="project" value="UniProtKB-KW"/>
</dbReference>
<accession>S5UCN2</accession>
<evidence type="ECO:0000256" key="3">
    <source>
        <dbReference type="ARBA" id="ARBA00022679"/>
    </source>
</evidence>
<dbReference type="AlphaFoldDB" id="S5UCN2"/>
<dbReference type="SUPFAM" id="SSF53448">
    <property type="entry name" value="Nucleotide-diphospho-sugar transferases"/>
    <property type="match status" value="1"/>
</dbReference>
<proteinExistence type="inferred from homology"/>
<evidence type="ECO:0000313" key="5">
    <source>
        <dbReference type="EMBL" id="AGS49677.1"/>
    </source>
</evidence>
<protein>
    <submittedName>
        <fullName evidence="5">Glycosyl transferase, family 2</fullName>
    </submittedName>
</protein>
<evidence type="ECO:0000256" key="2">
    <source>
        <dbReference type="ARBA" id="ARBA00022676"/>
    </source>
</evidence>